<dbReference type="EMBL" id="OA886121">
    <property type="protein sequence ID" value="CAD7282637.1"/>
    <property type="molecule type" value="Genomic_DNA"/>
</dbReference>
<name>A0A7R9BYJ0_9CRUS</name>
<gene>
    <name evidence="3" type="ORF">NMOB1V02_LOCUS10259</name>
</gene>
<sequence>MRGIREGRNWIPTTTHFTPPPSVFAGTAAERSSSNAFEARNLLLARCPEQMPRLASAAYLGFALSAIIPCKFDSLCRTEVTFFLIRVFFNILAMVAVMKFYRRLRDGFSWKDPEEIELYKASKGLGLRKHMGLRETGFSTQPHDTARICMNHRRKAGDDDGDDYERERERNHEEGKNSTCQMISYRRYIIPPFVDISPKNPELLRIIGSIPSTFSSGRPKPRR</sequence>
<evidence type="ECO:0000256" key="2">
    <source>
        <dbReference type="SAM" id="Phobius"/>
    </source>
</evidence>
<keyword evidence="2" id="KW-1133">Transmembrane helix</keyword>
<feature type="transmembrane region" description="Helical" evidence="2">
    <location>
        <begin position="80"/>
        <end position="101"/>
    </location>
</feature>
<organism evidence="3">
    <name type="scientific">Notodromas monacha</name>
    <dbReference type="NCBI Taxonomy" id="399045"/>
    <lineage>
        <taxon>Eukaryota</taxon>
        <taxon>Metazoa</taxon>
        <taxon>Ecdysozoa</taxon>
        <taxon>Arthropoda</taxon>
        <taxon>Crustacea</taxon>
        <taxon>Oligostraca</taxon>
        <taxon>Ostracoda</taxon>
        <taxon>Podocopa</taxon>
        <taxon>Podocopida</taxon>
        <taxon>Cypridocopina</taxon>
        <taxon>Cypridoidea</taxon>
        <taxon>Cyprididae</taxon>
        <taxon>Notodromas</taxon>
    </lineage>
</organism>
<keyword evidence="2" id="KW-0472">Membrane</keyword>
<dbReference type="Proteomes" id="UP000678499">
    <property type="component" value="Unassembled WGS sequence"/>
</dbReference>
<dbReference type="AlphaFoldDB" id="A0A7R9BYJ0"/>
<evidence type="ECO:0000256" key="1">
    <source>
        <dbReference type="SAM" id="MobiDB-lite"/>
    </source>
</evidence>
<evidence type="ECO:0000313" key="3">
    <source>
        <dbReference type="EMBL" id="CAD7282637.1"/>
    </source>
</evidence>
<reference evidence="3" key="1">
    <citation type="submission" date="2020-11" db="EMBL/GenBank/DDBJ databases">
        <authorList>
            <person name="Tran Van P."/>
        </authorList>
    </citation>
    <scope>NUCLEOTIDE SEQUENCE</scope>
</reference>
<evidence type="ECO:0000313" key="4">
    <source>
        <dbReference type="Proteomes" id="UP000678499"/>
    </source>
</evidence>
<protein>
    <submittedName>
        <fullName evidence="3">Uncharacterized protein</fullName>
    </submittedName>
</protein>
<dbReference type="EMBL" id="CAJPEX010004084">
    <property type="protein sequence ID" value="CAG0922789.1"/>
    <property type="molecule type" value="Genomic_DNA"/>
</dbReference>
<accession>A0A7R9BYJ0</accession>
<feature type="compositionally biased region" description="Basic and acidic residues" evidence="1">
    <location>
        <begin position="165"/>
        <end position="176"/>
    </location>
</feature>
<dbReference type="OrthoDB" id="8173727at2759"/>
<keyword evidence="2" id="KW-0812">Transmembrane</keyword>
<proteinExistence type="predicted"/>
<keyword evidence="4" id="KW-1185">Reference proteome</keyword>
<feature type="region of interest" description="Disordered" evidence="1">
    <location>
        <begin position="152"/>
        <end position="177"/>
    </location>
</feature>